<evidence type="ECO:0000313" key="2">
    <source>
        <dbReference type="Proteomes" id="UP001066276"/>
    </source>
</evidence>
<reference evidence="1" key="1">
    <citation type="journal article" date="2022" name="bioRxiv">
        <title>Sequencing and chromosome-scale assembly of the giantPleurodeles waltlgenome.</title>
        <authorList>
            <person name="Brown T."/>
            <person name="Elewa A."/>
            <person name="Iarovenko S."/>
            <person name="Subramanian E."/>
            <person name="Araus A.J."/>
            <person name="Petzold A."/>
            <person name="Susuki M."/>
            <person name="Suzuki K.-i.T."/>
            <person name="Hayashi T."/>
            <person name="Toyoda A."/>
            <person name="Oliveira C."/>
            <person name="Osipova E."/>
            <person name="Leigh N.D."/>
            <person name="Simon A."/>
            <person name="Yun M.H."/>
        </authorList>
    </citation>
    <scope>NUCLEOTIDE SEQUENCE</scope>
    <source>
        <strain evidence="1">20211129_DDA</strain>
        <tissue evidence="1">Liver</tissue>
    </source>
</reference>
<comment type="caution">
    <text evidence="1">The sequence shown here is derived from an EMBL/GenBank/DDBJ whole genome shotgun (WGS) entry which is preliminary data.</text>
</comment>
<feature type="non-terminal residue" evidence="1">
    <location>
        <position position="1"/>
    </location>
</feature>
<proteinExistence type="predicted"/>
<feature type="non-terminal residue" evidence="1">
    <location>
        <position position="52"/>
    </location>
</feature>
<sequence length="52" mass="4981">VGPLAGMLGLGCAGRALAGMLGRSAGLGCALSRGLSSVSAQELFSGSRLLSC</sequence>
<name>A0AAV7MG09_PLEWA</name>
<protein>
    <submittedName>
        <fullName evidence="1">Uncharacterized protein</fullName>
    </submittedName>
</protein>
<gene>
    <name evidence="1" type="ORF">NDU88_007404</name>
</gene>
<accession>A0AAV7MG09</accession>
<keyword evidence="2" id="KW-1185">Reference proteome</keyword>
<dbReference type="AlphaFoldDB" id="A0AAV7MG09"/>
<evidence type="ECO:0000313" key="1">
    <source>
        <dbReference type="EMBL" id="KAJ1102353.1"/>
    </source>
</evidence>
<organism evidence="1 2">
    <name type="scientific">Pleurodeles waltl</name>
    <name type="common">Iberian ribbed newt</name>
    <dbReference type="NCBI Taxonomy" id="8319"/>
    <lineage>
        <taxon>Eukaryota</taxon>
        <taxon>Metazoa</taxon>
        <taxon>Chordata</taxon>
        <taxon>Craniata</taxon>
        <taxon>Vertebrata</taxon>
        <taxon>Euteleostomi</taxon>
        <taxon>Amphibia</taxon>
        <taxon>Batrachia</taxon>
        <taxon>Caudata</taxon>
        <taxon>Salamandroidea</taxon>
        <taxon>Salamandridae</taxon>
        <taxon>Pleurodelinae</taxon>
        <taxon>Pleurodeles</taxon>
    </lineage>
</organism>
<dbReference type="Proteomes" id="UP001066276">
    <property type="component" value="Chromosome 10"/>
</dbReference>
<dbReference type="EMBL" id="JANPWB010000014">
    <property type="protein sequence ID" value="KAJ1102353.1"/>
    <property type="molecule type" value="Genomic_DNA"/>
</dbReference>